<organism evidence="2 3">
    <name type="scientific">Jiangella mangrovi</name>
    <dbReference type="NCBI Taxonomy" id="1524084"/>
    <lineage>
        <taxon>Bacteria</taxon>
        <taxon>Bacillati</taxon>
        <taxon>Actinomycetota</taxon>
        <taxon>Actinomycetes</taxon>
        <taxon>Jiangellales</taxon>
        <taxon>Jiangellaceae</taxon>
        <taxon>Jiangella</taxon>
    </lineage>
</organism>
<comment type="caution">
    <text evidence="2">The sequence shown here is derived from an EMBL/GenBank/DDBJ whole genome shotgun (WGS) entry which is preliminary data.</text>
</comment>
<reference evidence="2 3" key="1">
    <citation type="submission" date="2020-08" db="EMBL/GenBank/DDBJ databases">
        <title>Sequencing the genomes of 1000 actinobacteria strains.</title>
        <authorList>
            <person name="Klenk H.-P."/>
        </authorList>
    </citation>
    <scope>NUCLEOTIDE SEQUENCE [LARGE SCALE GENOMIC DNA]</scope>
    <source>
        <strain evidence="2 3">DSM 102122</strain>
    </source>
</reference>
<keyword evidence="1" id="KW-0812">Transmembrane</keyword>
<evidence type="ECO:0000313" key="2">
    <source>
        <dbReference type="EMBL" id="MBB5791776.1"/>
    </source>
</evidence>
<feature type="transmembrane region" description="Helical" evidence="1">
    <location>
        <begin position="6"/>
        <end position="25"/>
    </location>
</feature>
<keyword evidence="3" id="KW-1185">Reference proteome</keyword>
<name>A0A7W9GXX2_9ACTN</name>
<dbReference type="EMBL" id="JACHMM010000001">
    <property type="protein sequence ID" value="MBB5791776.1"/>
    <property type="molecule type" value="Genomic_DNA"/>
</dbReference>
<dbReference type="AlphaFoldDB" id="A0A7W9GXX2"/>
<gene>
    <name evidence="2" type="ORF">HD601_006351</name>
</gene>
<dbReference type="RefSeq" id="WP_184828815.1">
    <property type="nucleotide sequence ID" value="NZ_JACHMM010000001.1"/>
</dbReference>
<sequence length="216" mass="24783">METWTLVLSAIAAVTATGVFMWGWADRPRLSWAIREFPTALYDGSSRTQISVLEIYAEGSGVAHSVHLKAIGCELHQMDYDPQGPGQDDPFAMQMTSASPPLVIQVWHPDDDSPRALEIRWTNLRPPRAHGFRLDLLTHRAWRWQWRLKSVRVRRWVPIRTDGDWVPFYPRLRHSIPATDPAALVAAPVPTLRKRAGRALRALRGQWDRIRPFGRR</sequence>
<dbReference type="Proteomes" id="UP000542813">
    <property type="component" value="Unassembled WGS sequence"/>
</dbReference>
<accession>A0A7W9GXX2</accession>
<evidence type="ECO:0000313" key="3">
    <source>
        <dbReference type="Proteomes" id="UP000542813"/>
    </source>
</evidence>
<protein>
    <submittedName>
        <fullName evidence="2">Uncharacterized protein</fullName>
    </submittedName>
</protein>
<proteinExistence type="predicted"/>
<evidence type="ECO:0000256" key="1">
    <source>
        <dbReference type="SAM" id="Phobius"/>
    </source>
</evidence>
<keyword evidence="1" id="KW-1133">Transmembrane helix</keyword>
<keyword evidence="1" id="KW-0472">Membrane</keyword>